<keyword evidence="1" id="KW-0238">DNA-binding</keyword>
<organism evidence="5 6">
    <name type="scientific">Microbulbifer epialgicus</name>
    <dbReference type="NCBI Taxonomy" id="393907"/>
    <lineage>
        <taxon>Bacteria</taxon>
        <taxon>Pseudomonadati</taxon>
        <taxon>Pseudomonadota</taxon>
        <taxon>Gammaproteobacteria</taxon>
        <taxon>Cellvibrionales</taxon>
        <taxon>Microbulbiferaceae</taxon>
        <taxon>Microbulbifer</taxon>
    </lineage>
</organism>
<keyword evidence="2" id="KW-0597">Phosphoprotein</keyword>
<protein>
    <submittedName>
        <fullName evidence="5">Two-component system response regulator NarL</fullName>
    </submittedName>
</protein>
<dbReference type="EMBL" id="JBGMEK010000078">
    <property type="protein sequence ID" value="MFA0813221.1"/>
    <property type="molecule type" value="Genomic_DNA"/>
</dbReference>
<evidence type="ECO:0000259" key="4">
    <source>
        <dbReference type="PROSITE" id="PS50110"/>
    </source>
</evidence>
<evidence type="ECO:0000259" key="3">
    <source>
        <dbReference type="PROSITE" id="PS50043"/>
    </source>
</evidence>
<dbReference type="RefSeq" id="WP_371841002.1">
    <property type="nucleotide sequence ID" value="NZ_JBGMEK010000078.1"/>
</dbReference>
<dbReference type="Pfam" id="PF00196">
    <property type="entry name" value="GerE"/>
    <property type="match status" value="1"/>
</dbReference>
<feature type="modified residue" description="4-aspartylphosphate" evidence="2">
    <location>
        <position position="79"/>
    </location>
</feature>
<dbReference type="InterPro" id="IPR016032">
    <property type="entry name" value="Sig_transdc_resp-reg_C-effctor"/>
</dbReference>
<reference evidence="5 6" key="1">
    <citation type="submission" date="2024-08" db="EMBL/GenBank/DDBJ databases">
        <authorList>
            <person name="Ishaq N."/>
        </authorList>
    </citation>
    <scope>NUCLEOTIDE SEQUENCE [LARGE SCALE GENOMIC DNA]</scope>
    <source>
        <strain evidence="5 6">DSM 18651</strain>
    </source>
</reference>
<dbReference type="SMART" id="SM00421">
    <property type="entry name" value="HTH_LUXR"/>
    <property type="match status" value="1"/>
</dbReference>
<dbReference type="Proteomes" id="UP001569428">
    <property type="component" value="Unassembled WGS sequence"/>
</dbReference>
<keyword evidence="6" id="KW-1185">Reference proteome</keyword>
<dbReference type="SUPFAM" id="SSF52172">
    <property type="entry name" value="CheY-like"/>
    <property type="match status" value="1"/>
</dbReference>
<feature type="domain" description="HTH luxR-type" evidence="3">
    <location>
        <begin position="169"/>
        <end position="234"/>
    </location>
</feature>
<dbReference type="InterPro" id="IPR000792">
    <property type="entry name" value="Tscrpt_reg_LuxR_C"/>
</dbReference>
<comment type="caution">
    <text evidence="5">The sequence shown here is derived from an EMBL/GenBank/DDBJ whole genome shotgun (WGS) entry which is preliminary data.</text>
</comment>
<dbReference type="SUPFAM" id="SSF46894">
    <property type="entry name" value="C-terminal effector domain of the bipartite response regulators"/>
    <property type="match status" value="1"/>
</dbReference>
<sequence length="243" mass="26803">MDAMVKSLFRFKPISTIEAGLPMTSSATIMMVDDHPLFRKGLKQLFAMEPSLELVAEASSGEEALELAKQHEPDLILLDLNMRGMDGLDTLRAMRAADVSSRIVILTVSDNNADVVSCIRAGADGYLLKDMEPEDILDQVIQATHGKLAISQRLTEILASALRKPDNSGADTLSTLTSREYQILKLIADGLSNKLIARELDISDATVKVHVKHLLKKLGMRSRVEAAVWMVNQKRPESQDRSH</sequence>
<gene>
    <name evidence="5" type="primary">narL</name>
    <name evidence="5" type="ORF">ACCI49_20165</name>
</gene>
<dbReference type="PRINTS" id="PR00038">
    <property type="entry name" value="HTHLUXR"/>
</dbReference>
<dbReference type="PANTHER" id="PTHR43214:SF38">
    <property type="entry name" value="NITRATE_NITRITE RESPONSE REGULATOR PROTEIN NARL"/>
    <property type="match status" value="1"/>
</dbReference>
<dbReference type="NCBIfam" id="NF007935">
    <property type="entry name" value="PRK10651.1"/>
    <property type="match status" value="1"/>
</dbReference>
<evidence type="ECO:0000313" key="6">
    <source>
        <dbReference type="Proteomes" id="UP001569428"/>
    </source>
</evidence>
<dbReference type="PROSITE" id="PS50043">
    <property type="entry name" value="HTH_LUXR_2"/>
    <property type="match status" value="1"/>
</dbReference>
<evidence type="ECO:0000256" key="2">
    <source>
        <dbReference type="PROSITE-ProRule" id="PRU00169"/>
    </source>
</evidence>
<dbReference type="PROSITE" id="PS50110">
    <property type="entry name" value="RESPONSE_REGULATORY"/>
    <property type="match status" value="1"/>
</dbReference>
<dbReference type="Pfam" id="PF00072">
    <property type="entry name" value="Response_reg"/>
    <property type="match status" value="1"/>
</dbReference>
<name>A0ABV4P4C8_9GAMM</name>
<evidence type="ECO:0000313" key="5">
    <source>
        <dbReference type="EMBL" id="MFA0813221.1"/>
    </source>
</evidence>
<dbReference type="PROSITE" id="PS00622">
    <property type="entry name" value="HTH_LUXR_1"/>
    <property type="match status" value="1"/>
</dbReference>
<dbReference type="InterPro" id="IPR011006">
    <property type="entry name" value="CheY-like_superfamily"/>
</dbReference>
<feature type="domain" description="Response regulatory" evidence="4">
    <location>
        <begin position="28"/>
        <end position="144"/>
    </location>
</feature>
<dbReference type="CDD" id="cd06170">
    <property type="entry name" value="LuxR_C_like"/>
    <property type="match status" value="1"/>
</dbReference>
<evidence type="ECO:0000256" key="1">
    <source>
        <dbReference type="ARBA" id="ARBA00023125"/>
    </source>
</evidence>
<dbReference type="SMART" id="SM00448">
    <property type="entry name" value="REC"/>
    <property type="match status" value="1"/>
</dbReference>
<dbReference type="InterPro" id="IPR039420">
    <property type="entry name" value="WalR-like"/>
</dbReference>
<proteinExistence type="predicted"/>
<accession>A0ABV4P4C8</accession>
<dbReference type="InterPro" id="IPR001789">
    <property type="entry name" value="Sig_transdc_resp-reg_receiver"/>
</dbReference>
<dbReference type="PANTHER" id="PTHR43214">
    <property type="entry name" value="TWO-COMPONENT RESPONSE REGULATOR"/>
    <property type="match status" value="1"/>
</dbReference>
<dbReference type="Gene3D" id="3.40.50.2300">
    <property type="match status" value="1"/>
</dbReference>